<organism evidence="3 4">
    <name type="scientific">Xanthobacter autotrophicus</name>
    <dbReference type="NCBI Taxonomy" id="280"/>
    <lineage>
        <taxon>Bacteria</taxon>
        <taxon>Pseudomonadati</taxon>
        <taxon>Pseudomonadota</taxon>
        <taxon>Alphaproteobacteria</taxon>
        <taxon>Hyphomicrobiales</taxon>
        <taxon>Xanthobacteraceae</taxon>
        <taxon>Xanthobacter</taxon>
    </lineage>
</organism>
<accession>A0A6C1KLZ9</accession>
<reference evidence="3 4" key="1">
    <citation type="submission" date="2019-05" db="EMBL/GenBank/DDBJ databases">
        <authorList>
            <person name="Zhou X."/>
        </authorList>
    </citation>
    <scope>NUCLEOTIDE SEQUENCE [LARGE SCALE GENOMIC DNA]</scope>
    <source>
        <strain evidence="3 4">DSM 432</strain>
    </source>
</reference>
<comment type="caution">
    <text evidence="3">The sequence shown here is derived from an EMBL/GenBank/DDBJ whole genome shotgun (WGS) entry which is preliminary data.</text>
</comment>
<name>A0A6C1KLZ9_XANAU</name>
<dbReference type="RefSeq" id="WP_138397528.1">
    <property type="nucleotide sequence ID" value="NZ_JBAFVI010000004.1"/>
</dbReference>
<evidence type="ECO:0000259" key="2">
    <source>
        <dbReference type="Pfam" id="PF13115"/>
    </source>
</evidence>
<dbReference type="InterPro" id="IPR032693">
    <property type="entry name" value="YtkA-like_dom"/>
</dbReference>
<evidence type="ECO:0000313" key="4">
    <source>
        <dbReference type="Proteomes" id="UP000305131"/>
    </source>
</evidence>
<dbReference type="EMBL" id="VAUP01000002">
    <property type="protein sequence ID" value="TLX44901.1"/>
    <property type="molecule type" value="Genomic_DNA"/>
</dbReference>
<dbReference type="AlphaFoldDB" id="A0A6C1KLZ9"/>
<dbReference type="Proteomes" id="UP000305131">
    <property type="component" value="Unassembled WGS sequence"/>
</dbReference>
<keyword evidence="1" id="KW-0732">Signal</keyword>
<sequence>MTTYSMKRAAAAVLAAALSVAALSTAHADITDYEFRLVQTDVKQGNGAIVAVRLVDKRSGKAVPDAVIFATRIDMAPDGMETMAAPIEAVPSTEPGVYRFKTNLMMAGGWRLSLGAKIQGETGTLENKLVFKAVP</sequence>
<protein>
    <submittedName>
        <fullName evidence="3">FixH family protein</fullName>
    </submittedName>
</protein>
<dbReference type="OrthoDB" id="7644867at2"/>
<gene>
    <name evidence="3" type="ORF">FBQ73_00255</name>
</gene>
<feature type="domain" description="YtkA-like" evidence="2">
    <location>
        <begin position="28"/>
        <end position="114"/>
    </location>
</feature>
<evidence type="ECO:0000256" key="1">
    <source>
        <dbReference type="SAM" id="SignalP"/>
    </source>
</evidence>
<evidence type="ECO:0000313" key="3">
    <source>
        <dbReference type="EMBL" id="TLX44901.1"/>
    </source>
</evidence>
<dbReference type="GeneID" id="95771893"/>
<feature type="signal peptide" evidence="1">
    <location>
        <begin position="1"/>
        <end position="28"/>
    </location>
</feature>
<proteinExistence type="predicted"/>
<feature type="chain" id="PRO_5025491944" evidence="1">
    <location>
        <begin position="29"/>
        <end position="135"/>
    </location>
</feature>
<dbReference type="Pfam" id="PF13115">
    <property type="entry name" value="YtkA"/>
    <property type="match status" value="1"/>
</dbReference>